<dbReference type="PANTHER" id="PTHR16515:SF34">
    <property type="entry name" value="PR DOMAIN ZINC FINGER PROTEIN 15"/>
    <property type="match status" value="1"/>
</dbReference>
<keyword evidence="11" id="KW-0539">Nucleus</keyword>
<evidence type="ECO:0000256" key="2">
    <source>
        <dbReference type="ARBA" id="ARBA00004123"/>
    </source>
</evidence>
<keyword evidence="7" id="KW-0862">Zinc</keyword>
<dbReference type="Pfam" id="PF00096">
    <property type="entry name" value="zf-C2H2"/>
    <property type="match status" value="4"/>
</dbReference>
<evidence type="ECO:0000256" key="3">
    <source>
        <dbReference type="ARBA" id="ARBA00006991"/>
    </source>
</evidence>
<comment type="function">
    <text evidence="1">May be involved in transcriptional regulation.</text>
</comment>
<feature type="domain" description="C2H2-type" evidence="13">
    <location>
        <begin position="256"/>
        <end position="284"/>
    </location>
</feature>
<dbReference type="SMART" id="SM00355">
    <property type="entry name" value="ZnF_C2H2"/>
    <property type="match status" value="4"/>
</dbReference>
<evidence type="ECO:0000256" key="5">
    <source>
        <dbReference type="ARBA" id="ARBA00022737"/>
    </source>
</evidence>
<dbReference type="InterPro" id="IPR013087">
    <property type="entry name" value="Znf_C2H2_type"/>
</dbReference>
<evidence type="ECO:0000256" key="7">
    <source>
        <dbReference type="ARBA" id="ARBA00022833"/>
    </source>
</evidence>
<keyword evidence="15" id="KW-1185">Reference proteome</keyword>
<evidence type="ECO:0000313" key="15">
    <source>
        <dbReference type="Proteomes" id="UP000479190"/>
    </source>
</evidence>
<dbReference type="PROSITE" id="PS00028">
    <property type="entry name" value="ZINC_FINGER_C2H2_1"/>
    <property type="match status" value="4"/>
</dbReference>
<keyword evidence="6 12" id="KW-0863">Zinc-finger</keyword>
<evidence type="ECO:0000256" key="9">
    <source>
        <dbReference type="ARBA" id="ARBA00023125"/>
    </source>
</evidence>
<dbReference type="PANTHER" id="PTHR16515">
    <property type="entry name" value="PR DOMAIN ZINC FINGER PROTEIN"/>
    <property type="match status" value="1"/>
</dbReference>
<dbReference type="FunFam" id="3.30.160.60:FF:000771">
    <property type="entry name" value="zinc finger protein 648"/>
    <property type="match status" value="1"/>
</dbReference>
<dbReference type="InterPro" id="IPR036236">
    <property type="entry name" value="Znf_C2H2_sf"/>
</dbReference>
<feature type="domain" description="C2H2-type" evidence="13">
    <location>
        <begin position="198"/>
        <end position="226"/>
    </location>
</feature>
<gene>
    <name evidence="14" type="ORF">TBRA_LOCUS16327</name>
</gene>
<keyword evidence="9" id="KW-0238">DNA-binding</keyword>
<dbReference type="PROSITE" id="PS50157">
    <property type="entry name" value="ZINC_FINGER_C2H2_2"/>
    <property type="match status" value="4"/>
</dbReference>
<dbReference type="Gene3D" id="3.30.160.60">
    <property type="entry name" value="Classic Zinc Finger"/>
    <property type="match status" value="4"/>
</dbReference>
<evidence type="ECO:0000256" key="11">
    <source>
        <dbReference type="ARBA" id="ARBA00023242"/>
    </source>
</evidence>
<keyword evidence="8" id="KW-0805">Transcription regulation</keyword>
<proteinExistence type="inferred from homology"/>
<organism evidence="14 15">
    <name type="scientific">Trichogramma brassicae</name>
    <dbReference type="NCBI Taxonomy" id="86971"/>
    <lineage>
        <taxon>Eukaryota</taxon>
        <taxon>Metazoa</taxon>
        <taxon>Ecdysozoa</taxon>
        <taxon>Arthropoda</taxon>
        <taxon>Hexapoda</taxon>
        <taxon>Insecta</taxon>
        <taxon>Pterygota</taxon>
        <taxon>Neoptera</taxon>
        <taxon>Endopterygota</taxon>
        <taxon>Hymenoptera</taxon>
        <taxon>Apocrita</taxon>
        <taxon>Proctotrupomorpha</taxon>
        <taxon>Chalcidoidea</taxon>
        <taxon>Trichogrammatidae</taxon>
        <taxon>Trichogramma</taxon>
    </lineage>
</organism>
<dbReference type="FunFam" id="3.30.160.60:FF:000624">
    <property type="entry name" value="zinc finger protein 697"/>
    <property type="match status" value="1"/>
</dbReference>
<evidence type="ECO:0000256" key="4">
    <source>
        <dbReference type="ARBA" id="ARBA00022723"/>
    </source>
</evidence>
<dbReference type="OrthoDB" id="7685779at2759"/>
<evidence type="ECO:0000256" key="1">
    <source>
        <dbReference type="ARBA" id="ARBA00003767"/>
    </source>
</evidence>
<comment type="subcellular location">
    <subcellularLocation>
        <location evidence="2">Nucleus</location>
    </subcellularLocation>
</comment>
<dbReference type="Proteomes" id="UP000479190">
    <property type="component" value="Unassembled WGS sequence"/>
</dbReference>
<keyword evidence="10" id="KW-0804">Transcription</keyword>
<sequence length="500" mass="57930">MKSSSSARSRRRTRLSLTMFQLSFFECVLPRGARRSRIWRSCLLETTYIRRAKHKVKRMTLFSKCFLTNFTFKGFDMIMYYAERQAVAPSRIYTYTLSLEPATALALMLVYNSDVISVIIIQRLLRAMIDRCSPEPRVRRPLYDQSQVMKHANHAMAHQKTIHEGQKNYVCDKCEKKFGQKGNLLIHQKAVHEGRKDYACDDCGKKFGQKSHLLCHQRTVHEGRKNYACDNCPKQFGRGSDLYRHQKIVHEGRKDFACNNCDKKFGEKTKLLNHLKKVHGHKVTLEKIRTKILFSQTPKRDARANSSLEHTCDAVLYTAAVSISANEYTYMQCAEDVEEEKEEEKKSIARKEMRSRAVYTMIVPKRSEHSGGFYNRNNQEKTKNTKSNQVDNAISIDKTPLWLLLGVTFPFYRLLSFSSRKSNFTRASIAASQPAARKLSATASVVDSSKGANEYDYKSKTIEQLNLEYHLVDFQEDNVLSAFARHEMPRELRDFRFMLP</sequence>
<dbReference type="SUPFAM" id="SSF57667">
    <property type="entry name" value="beta-beta-alpha zinc fingers"/>
    <property type="match status" value="2"/>
</dbReference>
<dbReference type="GO" id="GO:0005634">
    <property type="term" value="C:nucleus"/>
    <property type="evidence" value="ECO:0007669"/>
    <property type="project" value="UniProtKB-SubCell"/>
</dbReference>
<dbReference type="GO" id="GO:0008270">
    <property type="term" value="F:zinc ion binding"/>
    <property type="evidence" value="ECO:0007669"/>
    <property type="project" value="UniProtKB-KW"/>
</dbReference>
<accession>A0A6H5J942</accession>
<evidence type="ECO:0000256" key="8">
    <source>
        <dbReference type="ARBA" id="ARBA00023015"/>
    </source>
</evidence>
<evidence type="ECO:0000313" key="14">
    <source>
        <dbReference type="EMBL" id="CAB0044739.1"/>
    </source>
</evidence>
<evidence type="ECO:0000256" key="10">
    <source>
        <dbReference type="ARBA" id="ARBA00023163"/>
    </source>
</evidence>
<evidence type="ECO:0000256" key="12">
    <source>
        <dbReference type="PROSITE-ProRule" id="PRU00042"/>
    </source>
</evidence>
<comment type="similarity">
    <text evidence="3">Belongs to the krueppel C2H2-type zinc-finger protein family.</text>
</comment>
<reference evidence="14 15" key="1">
    <citation type="submission" date="2020-02" db="EMBL/GenBank/DDBJ databases">
        <authorList>
            <person name="Ferguson B K."/>
        </authorList>
    </citation>
    <scope>NUCLEOTIDE SEQUENCE [LARGE SCALE GENOMIC DNA]</scope>
</reference>
<dbReference type="EMBL" id="CADCXV010001483">
    <property type="protein sequence ID" value="CAB0044739.1"/>
    <property type="molecule type" value="Genomic_DNA"/>
</dbReference>
<feature type="non-terminal residue" evidence="14">
    <location>
        <position position="500"/>
    </location>
</feature>
<keyword evidence="5" id="KW-0677">Repeat</keyword>
<feature type="domain" description="C2H2-type" evidence="13">
    <location>
        <begin position="227"/>
        <end position="255"/>
    </location>
</feature>
<dbReference type="GO" id="GO:0003677">
    <property type="term" value="F:DNA binding"/>
    <property type="evidence" value="ECO:0007669"/>
    <property type="project" value="UniProtKB-KW"/>
</dbReference>
<name>A0A6H5J942_9HYME</name>
<dbReference type="GO" id="GO:0010468">
    <property type="term" value="P:regulation of gene expression"/>
    <property type="evidence" value="ECO:0007669"/>
    <property type="project" value="TreeGrafter"/>
</dbReference>
<dbReference type="AlphaFoldDB" id="A0A6H5J942"/>
<feature type="domain" description="C2H2-type" evidence="13">
    <location>
        <begin position="169"/>
        <end position="197"/>
    </location>
</feature>
<dbReference type="InterPro" id="IPR050331">
    <property type="entry name" value="Zinc_finger"/>
</dbReference>
<evidence type="ECO:0000256" key="6">
    <source>
        <dbReference type="ARBA" id="ARBA00022771"/>
    </source>
</evidence>
<evidence type="ECO:0000259" key="13">
    <source>
        <dbReference type="PROSITE" id="PS50157"/>
    </source>
</evidence>
<keyword evidence="4" id="KW-0479">Metal-binding</keyword>
<protein>
    <recommendedName>
        <fullName evidence="13">C2H2-type domain-containing protein</fullName>
    </recommendedName>
</protein>